<name>W7XKX0_TETTS</name>
<dbReference type="AlphaFoldDB" id="W7XKX0"/>
<dbReference type="EMBL" id="GG662749">
    <property type="protein sequence ID" value="EWS75284.1"/>
    <property type="molecule type" value="Genomic_DNA"/>
</dbReference>
<protein>
    <submittedName>
        <fullName evidence="1">Uncharacterized protein</fullName>
    </submittedName>
</protein>
<evidence type="ECO:0000313" key="2">
    <source>
        <dbReference type="Proteomes" id="UP000009168"/>
    </source>
</evidence>
<dbReference type="Proteomes" id="UP000009168">
    <property type="component" value="Unassembled WGS sequence"/>
</dbReference>
<dbReference type="GeneID" id="24438586"/>
<accession>W7XKX0</accession>
<reference evidence="2" key="1">
    <citation type="journal article" date="2006" name="PLoS Biol.">
        <title>Macronuclear genome sequence of the ciliate Tetrahymena thermophila, a model eukaryote.</title>
        <authorList>
            <person name="Eisen J.A."/>
            <person name="Coyne R.S."/>
            <person name="Wu M."/>
            <person name="Wu D."/>
            <person name="Thiagarajan M."/>
            <person name="Wortman J.R."/>
            <person name="Badger J.H."/>
            <person name="Ren Q."/>
            <person name="Amedeo P."/>
            <person name="Jones K.M."/>
            <person name="Tallon L.J."/>
            <person name="Delcher A.L."/>
            <person name="Salzberg S.L."/>
            <person name="Silva J.C."/>
            <person name="Haas B.J."/>
            <person name="Majoros W.H."/>
            <person name="Farzad M."/>
            <person name="Carlton J.M."/>
            <person name="Smith R.K. Jr."/>
            <person name="Garg J."/>
            <person name="Pearlman R.E."/>
            <person name="Karrer K.M."/>
            <person name="Sun L."/>
            <person name="Manning G."/>
            <person name="Elde N.C."/>
            <person name="Turkewitz A.P."/>
            <person name="Asai D.J."/>
            <person name="Wilkes D.E."/>
            <person name="Wang Y."/>
            <person name="Cai H."/>
            <person name="Collins K."/>
            <person name="Stewart B.A."/>
            <person name="Lee S.R."/>
            <person name="Wilamowska K."/>
            <person name="Weinberg Z."/>
            <person name="Ruzzo W.L."/>
            <person name="Wloga D."/>
            <person name="Gaertig J."/>
            <person name="Frankel J."/>
            <person name="Tsao C.-C."/>
            <person name="Gorovsky M.A."/>
            <person name="Keeling P.J."/>
            <person name="Waller R.F."/>
            <person name="Patron N.J."/>
            <person name="Cherry J.M."/>
            <person name="Stover N.A."/>
            <person name="Krieger C.J."/>
            <person name="del Toro C."/>
            <person name="Ryder H.F."/>
            <person name="Williamson S.C."/>
            <person name="Barbeau R.A."/>
            <person name="Hamilton E.P."/>
            <person name="Orias E."/>
        </authorList>
    </citation>
    <scope>NUCLEOTIDE SEQUENCE [LARGE SCALE GENOMIC DNA]</scope>
    <source>
        <strain evidence="2">SB210</strain>
    </source>
</reference>
<organism evidence="1 2">
    <name type="scientific">Tetrahymena thermophila (strain SB210)</name>
    <dbReference type="NCBI Taxonomy" id="312017"/>
    <lineage>
        <taxon>Eukaryota</taxon>
        <taxon>Sar</taxon>
        <taxon>Alveolata</taxon>
        <taxon>Ciliophora</taxon>
        <taxon>Intramacronucleata</taxon>
        <taxon>Oligohymenophorea</taxon>
        <taxon>Hymenostomatida</taxon>
        <taxon>Tetrahymenina</taxon>
        <taxon>Tetrahymenidae</taxon>
        <taxon>Tetrahymena</taxon>
    </lineage>
</organism>
<dbReference type="KEGG" id="tet:TTHERM_000355569"/>
<keyword evidence="2" id="KW-1185">Reference proteome</keyword>
<proteinExistence type="predicted"/>
<sequence length="70" mass="8716">MYYIQGYKGLLVQLKKTFKYYEKYLFFKFSRKKFTSKQKAHYLFEQYFFIFSSRIAQQIQSFSINIFPGY</sequence>
<gene>
    <name evidence="1" type="ORF">TTHERM_000355569</name>
</gene>
<evidence type="ECO:0000313" key="1">
    <source>
        <dbReference type="EMBL" id="EWS75284.1"/>
    </source>
</evidence>
<dbReference type="RefSeq" id="XP_012652275.1">
    <property type="nucleotide sequence ID" value="XM_012796821.1"/>
</dbReference>
<dbReference type="InParanoid" id="W7XKX0"/>